<sequence>MVLQENVFPLGERSRVKSIPILYTIVDAPASYNIISAKQAGGNCIISKLMYEVSSWKEDSFKVGSHLPATTVNALELDLDLRCRYEHERPYPAEEL</sequence>
<protein>
    <submittedName>
        <fullName evidence="1">Uncharacterized protein</fullName>
    </submittedName>
</protein>
<evidence type="ECO:0000313" key="1">
    <source>
        <dbReference type="EMBL" id="RDY14056.1"/>
    </source>
</evidence>
<evidence type="ECO:0000313" key="2">
    <source>
        <dbReference type="Proteomes" id="UP000257109"/>
    </source>
</evidence>
<dbReference type="Proteomes" id="UP000257109">
    <property type="component" value="Unassembled WGS sequence"/>
</dbReference>
<feature type="non-terminal residue" evidence="1">
    <location>
        <position position="1"/>
    </location>
</feature>
<reference evidence="1" key="1">
    <citation type="submission" date="2018-05" db="EMBL/GenBank/DDBJ databases">
        <title>Draft genome of Mucuna pruriens seed.</title>
        <authorList>
            <person name="Nnadi N.E."/>
            <person name="Vos R."/>
            <person name="Hasami M.H."/>
            <person name="Devisetty U.K."/>
            <person name="Aguiy J.C."/>
        </authorList>
    </citation>
    <scope>NUCLEOTIDE SEQUENCE [LARGE SCALE GENOMIC DNA]</scope>
    <source>
        <strain evidence="1">JCA_2017</strain>
    </source>
</reference>
<comment type="caution">
    <text evidence="1">The sequence shown here is derived from an EMBL/GenBank/DDBJ whole genome shotgun (WGS) entry which is preliminary data.</text>
</comment>
<proteinExistence type="predicted"/>
<accession>A0A371IG64</accession>
<keyword evidence="2" id="KW-1185">Reference proteome</keyword>
<organism evidence="1 2">
    <name type="scientific">Mucuna pruriens</name>
    <name type="common">Velvet bean</name>
    <name type="synonym">Dolichos pruriens</name>
    <dbReference type="NCBI Taxonomy" id="157652"/>
    <lineage>
        <taxon>Eukaryota</taxon>
        <taxon>Viridiplantae</taxon>
        <taxon>Streptophyta</taxon>
        <taxon>Embryophyta</taxon>
        <taxon>Tracheophyta</taxon>
        <taxon>Spermatophyta</taxon>
        <taxon>Magnoliopsida</taxon>
        <taxon>eudicotyledons</taxon>
        <taxon>Gunneridae</taxon>
        <taxon>Pentapetalae</taxon>
        <taxon>rosids</taxon>
        <taxon>fabids</taxon>
        <taxon>Fabales</taxon>
        <taxon>Fabaceae</taxon>
        <taxon>Papilionoideae</taxon>
        <taxon>50 kb inversion clade</taxon>
        <taxon>NPAAA clade</taxon>
        <taxon>indigoferoid/millettioid clade</taxon>
        <taxon>Phaseoleae</taxon>
        <taxon>Mucuna</taxon>
    </lineage>
</organism>
<name>A0A371IG64_MUCPR</name>
<gene>
    <name evidence="1" type="ORF">CR513_00935</name>
</gene>
<dbReference type="EMBL" id="QJKJ01000144">
    <property type="protein sequence ID" value="RDY14056.1"/>
    <property type="molecule type" value="Genomic_DNA"/>
</dbReference>
<dbReference type="AlphaFoldDB" id="A0A371IG64"/>
<dbReference type="OrthoDB" id="1436400at2759"/>